<comment type="caution">
    <text evidence="3">The sequence shown here is derived from an EMBL/GenBank/DDBJ whole genome shotgun (WGS) entry which is preliminary data.</text>
</comment>
<feature type="domain" description="HNH nuclease" evidence="2">
    <location>
        <begin position="136"/>
        <end position="178"/>
    </location>
</feature>
<name>A0AA39YM74_9PEZI</name>
<dbReference type="Proteomes" id="UP001174936">
    <property type="component" value="Unassembled WGS sequence"/>
</dbReference>
<sequence length="287" mass="32272">MAHRHQPSLEGRLDFSAIIPVFADQQQRAPGTLVRLTFEYARSVEAQDKLLRAFFQCLDLDVLNDNGNELDDDRELAAYREPLFGFADHLINHFFLPLRAATGKTRSPPPPTMLRSSRSKPNRSSSSDFRKAAIAILNMFDVGVIHLIEGTNINRPYNAMTLSLEMHRLFGNFDIFFERVTETPHTYNIRTFDPFFEKGLNLPVRRTFFEHPSIDPPSERLLALHSAIGHVLHLSGAGEYIDRILRDLEDGMVREDGSTQLGPLVNLALGARANPKMGSFGSLLVGS</sequence>
<dbReference type="Pfam" id="PF13391">
    <property type="entry name" value="HNH_2"/>
    <property type="match status" value="1"/>
</dbReference>
<evidence type="ECO:0000256" key="1">
    <source>
        <dbReference type="SAM" id="MobiDB-lite"/>
    </source>
</evidence>
<keyword evidence="4" id="KW-1185">Reference proteome</keyword>
<evidence type="ECO:0000259" key="2">
    <source>
        <dbReference type="Pfam" id="PF13391"/>
    </source>
</evidence>
<feature type="region of interest" description="Disordered" evidence="1">
    <location>
        <begin position="102"/>
        <end position="126"/>
    </location>
</feature>
<protein>
    <recommendedName>
        <fullName evidence="2">HNH nuclease domain-containing protein</fullName>
    </recommendedName>
</protein>
<evidence type="ECO:0000313" key="3">
    <source>
        <dbReference type="EMBL" id="KAK0654984.1"/>
    </source>
</evidence>
<dbReference type="InterPro" id="IPR003615">
    <property type="entry name" value="HNH_nuc"/>
</dbReference>
<organism evidence="3 4">
    <name type="scientific">Cercophora newfieldiana</name>
    <dbReference type="NCBI Taxonomy" id="92897"/>
    <lineage>
        <taxon>Eukaryota</taxon>
        <taxon>Fungi</taxon>
        <taxon>Dikarya</taxon>
        <taxon>Ascomycota</taxon>
        <taxon>Pezizomycotina</taxon>
        <taxon>Sordariomycetes</taxon>
        <taxon>Sordariomycetidae</taxon>
        <taxon>Sordariales</taxon>
        <taxon>Lasiosphaeriaceae</taxon>
        <taxon>Cercophora</taxon>
    </lineage>
</organism>
<evidence type="ECO:0000313" key="4">
    <source>
        <dbReference type="Proteomes" id="UP001174936"/>
    </source>
</evidence>
<dbReference type="AlphaFoldDB" id="A0AA39YM74"/>
<reference evidence="3" key="1">
    <citation type="submission" date="2023-06" db="EMBL/GenBank/DDBJ databases">
        <title>Genome-scale phylogeny and comparative genomics of the fungal order Sordariales.</title>
        <authorList>
            <consortium name="Lawrence Berkeley National Laboratory"/>
            <person name="Hensen N."/>
            <person name="Bonometti L."/>
            <person name="Westerberg I."/>
            <person name="Brannstrom I.O."/>
            <person name="Guillou S."/>
            <person name="Cros-Aarteil S."/>
            <person name="Calhoun S."/>
            <person name="Haridas S."/>
            <person name="Kuo A."/>
            <person name="Mondo S."/>
            <person name="Pangilinan J."/>
            <person name="Riley R."/>
            <person name="Labutti K."/>
            <person name="Andreopoulos B."/>
            <person name="Lipzen A."/>
            <person name="Chen C."/>
            <person name="Yanf M."/>
            <person name="Daum C."/>
            <person name="Ng V."/>
            <person name="Clum A."/>
            <person name="Steindorff A."/>
            <person name="Ohm R."/>
            <person name="Martin F."/>
            <person name="Silar P."/>
            <person name="Natvig D."/>
            <person name="Lalanne C."/>
            <person name="Gautier V."/>
            <person name="Ament-Velasquez S.L."/>
            <person name="Kruys A."/>
            <person name="Hutchinson M.I."/>
            <person name="Powell A.J."/>
            <person name="Barry K."/>
            <person name="Miller A.N."/>
            <person name="Grigoriev I.V."/>
            <person name="Debuchy R."/>
            <person name="Gladieux P."/>
            <person name="Thoren M.H."/>
            <person name="Johannesson H."/>
        </authorList>
    </citation>
    <scope>NUCLEOTIDE SEQUENCE</scope>
    <source>
        <strain evidence="3">SMH2532-1</strain>
    </source>
</reference>
<gene>
    <name evidence="3" type="ORF">B0T16DRAFT_450731</name>
</gene>
<dbReference type="EMBL" id="JAULSV010000001">
    <property type="protein sequence ID" value="KAK0654984.1"/>
    <property type="molecule type" value="Genomic_DNA"/>
</dbReference>
<proteinExistence type="predicted"/>
<accession>A0AA39YM74</accession>